<feature type="transmembrane region" description="Helical" evidence="6">
    <location>
        <begin position="84"/>
        <end position="103"/>
    </location>
</feature>
<evidence type="ECO:0000313" key="8">
    <source>
        <dbReference type="Proteomes" id="UP001530400"/>
    </source>
</evidence>
<feature type="transmembrane region" description="Helical" evidence="6">
    <location>
        <begin position="174"/>
        <end position="196"/>
    </location>
</feature>
<evidence type="ECO:0000256" key="6">
    <source>
        <dbReference type="RuleBase" id="RU361206"/>
    </source>
</evidence>
<dbReference type="PANTHER" id="PTHR13019">
    <property type="entry name" value="GOLGI APPARATUS MEMBRANE PROTEIN TVP23"/>
    <property type="match status" value="1"/>
</dbReference>
<dbReference type="Pfam" id="PF05832">
    <property type="entry name" value="DUF846"/>
    <property type="match status" value="1"/>
</dbReference>
<evidence type="ECO:0000256" key="3">
    <source>
        <dbReference type="ARBA" id="ARBA00022692"/>
    </source>
</evidence>
<evidence type="ECO:0000313" key="7">
    <source>
        <dbReference type="EMBL" id="KAL3779001.1"/>
    </source>
</evidence>
<protein>
    <recommendedName>
        <fullName evidence="6">Golgi apparatus membrane protein TVP23 homolog</fullName>
    </recommendedName>
</protein>
<keyword evidence="3 6" id="KW-0812">Transmembrane</keyword>
<accession>A0ABD3NVM0</accession>
<comment type="similarity">
    <text evidence="2 6">Belongs to the TVP23 family.</text>
</comment>
<evidence type="ECO:0000256" key="2">
    <source>
        <dbReference type="ARBA" id="ARBA00005467"/>
    </source>
</evidence>
<evidence type="ECO:0000256" key="5">
    <source>
        <dbReference type="ARBA" id="ARBA00023136"/>
    </source>
</evidence>
<keyword evidence="5 6" id="KW-0472">Membrane</keyword>
<keyword evidence="4 6" id="KW-1133">Transmembrane helix</keyword>
<dbReference type="Proteomes" id="UP001530400">
    <property type="component" value="Unassembled WGS sequence"/>
</dbReference>
<evidence type="ECO:0000256" key="1">
    <source>
        <dbReference type="ARBA" id="ARBA00004141"/>
    </source>
</evidence>
<sequence length="279" mass="30642">MMQHSDDSDGHDLEFTSTVDESVKQNVPTPPPTNNVLDMIRNSQTNQSAITSGPMQQQQQPSTTSYTPSYSGLSFLNSSSHPTACLFHILFKALAFAIYLLGSKFMEDIMVTVTCILFAAADFWVVKNITGRLLIGLRWWNKVDPVTGATSWIFESAVPTSEQGSNVNPFDSKFFWMVLYITPLLWIFFCVTAILWLQFQCFVTLATALVLSGSNVYGYYKCSADQRQKVAEWMDQGVQMGMSAAIRNGMLGRLGGMFGGGGGGAASNQQPNIMPGTFA</sequence>
<dbReference type="PANTHER" id="PTHR13019:SF7">
    <property type="entry name" value="GOLGI APPARATUS MEMBRANE PROTEIN TVP23"/>
    <property type="match status" value="1"/>
</dbReference>
<dbReference type="GO" id="GO:0016020">
    <property type="term" value="C:membrane"/>
    <property type="evidence" value="ECO:0007669"/>
    <property type="project" value="UniProtKB-SubCell"/>
</dbReference>
<reference evidence="7 8" key="1">
    <citation type="submission" date="2024-10" db="EMBL/GenBank/DDBJ databases">
        <title>Updated reference genomes for cyclostephanoid diatoms.</title>
        <authorList>
            <person name="Roberts W.R."/>
            <person name="Alverson A.J."/>
        </authorList>
    </citation>
    <scope>NUCLEOTIDE SEQUENCE [LARGE SCALE GENOMIC DNA]</scope>
    <source>
        <strain evidence="7 8">AJA010-31</strain>
    </source>
</reference>
<comment type="subcellular location">
    <subcellularLocation>
        <location evidence="1 6">Membrane</location>
        <topology evidence="1 6">Multi-pass membrane protein</topology>
    </subcellularLocation>
</comment>
<dbReference type="AlphaFoldDB" id="A0ABD3NVM0"/>
<proteinExistence type="inferred from homology"/>
<name>A0ABD3NVM0_9STRA</name>
<comment type="caution">
    <text evidence="7">The sequence shown here is derived from an EMBL/GenBank/DDBJ whole genome shotgun (WGS) entry which is preliminary data.</text>
</comment>
<organism evidence="7 8">
    <name type="scientific">Cyclotella atomus</name>
    <dbReference type="NCBI Taxonomy" id="382360"/>
    <lineage>
        <taxon>Eukaryota</taxon>
        <taxon>Sar</taxon>
        <taxon>Stramenopiles</taxon>
        <taxon>Ochrophyta</taxon>
        <taxon>Bacillariophyta</taxon>
        <taxon>Coscinodiscophyceae</taxon>
        <taxon>Thalassiosirophycidae</taxon>
        <taxon>Stephanodiscales</taxon>
        <taxon>Stephanodiscaceae</taxon>
        <taxon>Cyclotella</taxon>
    </lineage>
</organism>
<dbReference type="EMBL" id="JALLPJ020000960">
    <property type="protein sequence ID" value="KAL3779001.1"/>
    <property type="molecule type" value="Genomic_DNA"/>
</dbReference>
<feature type="transmembrane region" description="Helical" evidence="6">
    <location>
        <begin position="109"/>
        <end position="126"/>
    </location>
</feature>
<gene>
    <name evidence="7" type="ORF">ACHAWO_006235</name>
</gene>
<dbReference type="InterPro" id="IPR008564">
    <property type="entry name" value="TVP23-like"/>
</dbReference>
<keyword evidence="8" id="KW-1185">Reference proteome</keyword>
<evidence type="ECO:0000256" key="4">
    <source>
        <dbReference type="ARBA" id="ARBA00022989"/>
    </source>
</evidence>